<gene>
    <name evidence="2" type="ORF">H4W30_007479</name>
</gene>
<feature type="compositionally biased region" description="Basic and acidic residues" evidence="1">
    <location>
        <begin position="1"/>
        <end position="14"/>
    </location>
</feature>
<reference evidence="2 3" key="1">
    <citation type="submission" date="2020-10" db="EMBL/GenBank/DDBJ databases">
        <title>Sequencing the genomes of 1000 actinobacteria strains.</title>
        <authorList>
            <person name="Klenk H.-P."/>
        </authorList>
    </citation>
    <scope>NUCLEOTIDE SEQUENCE [LARGE SCALE GENOMIC DNA]</scope>
    <source>
        <strain evidence="2 3">DSM 46661</strain>
    </source>
</reference>
<sequence>MRLHLGERGAEGRIGDVGPGDPAMPIHPENRHRYPADWPMISYRIRFERAGGRCECRGECGRPAHHLAVDGRCRNKHGTPAAGTGSDVVLTTAHRDHLPEHCAEDNLVAFCQGCHLHHDRDHHRQSRVRRLREADEAEMVPLFDLATPTHTR</sequence>
<name>A0ABR9LI98_9PSEU</name>
<dbReference type="EMBL" id="JADBEJ010000006">
    <property type="protein sequence ID" value="MBE1580398.1"/>
    <property type="molecule type" value="Genomic_DNA"/>
</dbReference>
<dbReference type="Proteomes" id="UP000656548">
    <property type="component" value="Unassembled WGS sequence"/>
</dbReference>
<organism evidence="2 3">
    <name type="scientific">Amycolatopsis roodepoortensis</name>
    <dbReference type="NCBI Taxonomy" id="700274"/>
    <lineage>
        <taxon>Bacteria</taxon>
        <taxon>Bacillati</taxon>
        <taxon>Actinomycetota</taxon>
        <taxon>Actinomycetes</taxon>
        <taxon>Pseudonocardiales</taxon>
        <taxon>Pseudonocardiaceae</taxon>
        <taxon>Amycolatopsis</taxon>
    </lineage>
</organism>
<evidence type="ECO:0000256" key="1">
    <source>
        <dbReference type="SAM" id="MobiDB-lite"/>
    </source>
</evidence>
<dbReference type="RefSeq" id="WP_225950758.1">
    <property type="nucleotide sequence ID" value="NZ_JADBEJ010000006.1"/>
</dbReference>
<protein>
    <recommendedName>
        <fullName evidence="4">HNH endonuclease</fullName>
    </recommendedName>
</protein>
<comment type="caution">
    <text evidence="2">The sequence shown here is derived from an EMBL/GenBank/DDBJ whole genome shotgun (WGS) entry which is preliminary data.</text>
</comment>
<evidence type="ECO:0000313" key="2">
    <source>
        <dbReference type="EMBL" id="MBE1580398.1"/>
    </source>
</evidence>
<feature type="region of interest" description="Disordered" evidence="1">
    <location>
        <begin position="1"/>
        <end position="28"/>
    </location>
</feature>
<evidence type="ECO:0000313" key="3">
    <source>
        <dbReference type="Proteomes" id="UP000656548"/>
    </source>
</evidence>
<evidence type="ECO:0008006" key="4">
    <source>
        <dbReference type="Google" id="ProtNLM"/>
    </source>
</evidence>
<accession>A0ABR9LI98</accession>
<proteinExistence type="predicted"/>
<keyword evidence="3" id="KW-1185">Reference proteome</keyword>